<dbReference type="PANTHER" id="PTHR46401">
    <property type="entry name" value="GLYCOSYLTRANSFERASE WBBK-RELATED"/>
    <property type="match status" value="1"/>
</dbReference>
<sequence>MQDKFQNYSCVFVGGLISEESREFILKNSRRTIQFAADKLQRQYLTGIRQYDFKTIYTISFPFVGNYPRSFKSQTVESELLDGNGKVIAKQSYSTLSIVSNIEKRKIFLNYLKKISSHKNDKLIFFFYALTSEHLNWIKLLRKYYQDIKIVLIVPDLPIFMNPSLSRYYFYRMIKNKVIEEYRRIQDKIDLTITITKSVAEYLQANNAIVVEGIPNEVSINNFESLKDDVEDSAEFIVLYTGTLDKMYGVKDMLESFGKLKDTNIILQICGDGPMKNEVIEISKQAGNIRYLGILNNLEVVELQSKSDLLINPRKNDQEFTKYSFPSKIMEYLSSGTPMLGYKLSGIPDEYYDYMYLIENFNDSLVESLLAISKLEKKEIEKMGINALNFIKNNKLPEHQIAKVLASIKI</sequence>
<dbReference type="PANTHER" id="PTHR46401:SF2">
    <property type="entry name" value="GLYCOSYLTRANSFERASE WBBK-RELATED"/>
    <property type="match status" value="1"/>
</dbReference>
<gene>
    <name evidence="3" type="ORF">PW252_03650</name>
</gene>
<evidence type="ECO:0000259" key="2">
    <source>
        <dbReference type="Pfam" id="PF00534"/>
    </source>
</evidence>
<organism evidence="3">
    <name type="scientific">Streptococcus iners</name>
    <dbReference type="NCBI Taxonomy" id="3028084"/>
    <lineage>
        <taxon>Bacteria</taxon>
        <taxon>Bacillati</taxon>
        <taxon>Bacillota</taxon>
        <taxon>Bacilli</taxon>
        <taxon>Lactobacillales</taxon>
        <taxon>Streptococcaceae</taxon>
        <taxon>Streptococcus</taxon>
    </lineage>
</organism>
<accession>A0AA96VM65</accession>
<keyword evidence="1 3" id="KW-0808">Transferase</keyword>
<dbReference type="Gene3D" id="3.40.50.2000">
    <property type="entry name" value="Glycogen Phosphorylase B"/>
    <property type="match status" value="1"/>
</dbReference>
<dbReference type="AlphaFoldDB" id="A0AA96VM65"/>
<feature type="domain" description="Glycosyl transferase family 1" evidence="2">
    <location>
        <begin position="229"/>
        <end position="387"/>
    </location>
</feature>
<proteinExistence type="predicted"/>
<evidence type="ECO:0000256" key="1">
    <source>
        <dbReference type="ARBA" id="ARBA00022679"/>
    </source>
</evidence>
<dbReference type="Pfam" id="PF00534">
    <property type="entry name" value="Glycos_transf_1"/>
    <property type="match status" value="1"/>
</dbReference>
<dbReference type="InterPro" id="IPR001296">
    <property type="entry name" value="Glyco_trans_1"/>
</dbReference>
<dbReference type="SUPFAM" id="SSF53756">
    <property type="entry name" value="UDP-Glycosyltransferase/glycogen phosphorylase"/>
    <property type="match status" value="1"/>
</dbReference>
<dbReference type="EMBL" id="CP118735">
    <property type="protein sequence ID" value="WNY51748.1"/>
    <property type="molecule type" value="Genomic_DNA"/>
</dbReference>
<dbReference type="KEGG" id="sins:PW252_03650"/>
<keyword evidence="3" id="KW-0328">Glycosyltransferase</keyword>
<name>A0AA96VM65_9STRE</name>
<dbReference type="GO" id="GO:0016757">
    <property type="term" value="F:glycosyltransferase activity"/>
    <property type="evidence" value="ECO:0007669"/>
    <property type="project" value="UniProtKB-KW"/>
</dbReference>
<evidence type="ECO:0000313" key="3">
    <source>
        <dbReference type="EMBL" id="WNY51748.1"/>
    </source>
</evidence>
<dbReference type="GO" id="GO:0009103">
    <property type="term" value="P:lipopolysaccharide biosynthetic process"/>
    <property type="evidence" value="ECO:0007669"/>
    <property type="project" value="TreeGrafter"/>
</dbReference>
<protein>
    <submittedName>
        <fullName evidence="3">Glycosyltransferase</fullName>
        <ecNumber evidence="3">2.4.-.-</ecNumber>
    </submittedName>
</protein>
<reference evidence="3" key="1">
    <citation type="submission" date="2023-02" db="EMBL/GenBank/DDBJ databases">
        <title>Streptococcus sp. Genome Sequencing and Assembly.</title>
        <authorList>
            <person name="Shore S.M."/>
            <person name="Nicholson T.L."/>
        </authorList>
    </citation>
    <scope>NUCLEOTIDE SEQUENCE</scope>
    <source>
        <strain evidence="3">29887</strain>
    </source>
</reference>
<dbReference type="RefSeq" id="WP_248043711.1">
    <property type="nucleotide sequence ID" value="NZ_CP118735.1"/>
</dbReference>
<dbReference type="EC" id="2.4.-.-" evidence="3"/>